<feature type="transmembrane region" description="Helical" evidence="6">
    <location>
        <begin position="259"/>
        <end position="279"/>
    </location>
</feature>
<evidence type="ECO:0000256" key="4">
    <source>
        <dbReference type="ARBA" id="ARBA00023002"/>
    </source>
</evidence>
<keyword evidence="6" id="KW-0472">Membrane</keyword>
<dbReference type="SUPFAM" id="SSF53335">
    <property type="entry name" value="S-adenosyl-L-methionine-dependent methyltransferases"/>
    <property type="match status" value="1"/>
</dbReference>
<evidence type="ECO:0000313" key="8">
    <source>
        <dbReference type="EMBL" id="CAK9114725.1"/>
    </source>
</evidence>
<dbReference type="InterPro" id="IPR045054">
    <property type="entry name" value="P4HA-like"/>
</dbReference>
<proteinExistence type="predicted"/>
<dbReference type="SMART" id="SM00702">
    <property type="entry name" value="P4Hc"/>
    <property type="match status" value="1"/>
</dbReference>
<dbReference type="EMBL" id="CAXAMN010028028">
    <property type="protein sequence ID" value="CAK9114725.1"/>
    <property type="molecule type" value="Genomic_DNA"/>
</dbReference>
<dbReference type="Pfam" id="PF08241">
    <property type="entry name" value="Methyltransf_11"/>
    <property type="match status" value="1"/>
</dbReference>
<evidence type="ECO:0000256" key="5">
    <source>
        <dbReference type="ARBA" id="ARBA00023004"/>
    </source>
</evidence>
<keyword evidence="4" id="KW-0560">Oxidoreductase</keyword>
<keyword evidence="9" id="KW-1185">Reference proteome</keyword>
<organism evidence="8 9">
    <name type="scientific">Durusdinium trenchii</name>
    <dbReference type="NCBI Taxonomy" id="1381693"/>
    <lineage>
        <taxon>Eukaryota</taxon>
        <taxon>Sar</taxon>
        <taxon>Alveolata</taxon>
        <taxon>Dinophyceae</taxon>
        <taxon>Suessiales</taxon>
        <taxon>Symbiodiniaceae</taxon>
        <taxon>Durusdinium</taxon>
    </lineage>
</organism>
<accession>A0ABP0SR34</accession>
<dbReference type="Gene3D" id="2.60.120.620">
    <property type="entry name" value="q2cbj1_9rhob like domain"/>
    <property type="match status" value="1"/>
</dbReference>
<keyword evidence="3" id="KW-0223">Dioxygenase</keyword>
<keyword evidence="5" id="KW-0408">Iron</keyword>
<evidence type="ECO:0000256" key="2">
    <source>
        <dbReference type="ARBA" id="ARBA00022723"/>
    </source>
</evidence>
<keyword evidence="6" id="KW-0812">Transmembrane</keyword>
<evidence type="ECO:0000256" key="6">
    <source>
        <dbReference type="SAM" id="Phobius"/>
    </source>
</evidence>
<evidence type="ECO:0000256" key="1">
    <source>
        <dbReference type="ARBA" id="ARBA00001961"/>
    </source>
</evidence>
<protein>
    <recommendedName>
        <fullName evidence="7">Prolyl 4-hydroxylase alpha subunit domain-containing protein</fullName>
    </recommendedName>
</protein>
<keyword evidence="6" id="KW-1133">Transmembrane helix</keyword>
<evidence type="ECO:0000259" key="7">
    <source>
        <dbReference type="SMART" id="SM00702"/>
    </source>
</evidence>
<dbReference type="InterPro" id="IPR029063">
    <property type="entry name" value="SAM-dependent_MTases_sf"/>
</dbReference>
<dbReference type="InterPro" id="IPR013216">
    <property type="entry name" value="Methyltransf_11"/>
</dbReference>
<dbReference type="CDD" id="cd02440">
    <property type="entry name" value="AdoMet_MTases"/>
    <property type="match status" value="1"/>
</dbReference>
<keyword evidence="2" id="KW-0479">Metal-binding</keyword>
<evidence type="ECO:0000313" key="9">
    <source>
        <dbReference type="Proteomes" id="UP001642484"/>
    </source>
</evidence>
<dbReference type="Gene3D" id="3.40.50.150">
    <property type="entry name" value="Vaccinia Virus protein VP39"/>
    <property type="match status" value="1"/>
</dbReference>
<dbReference type="Proteomes" id="UP001642484">
    <property type="component" value="Unassembled WGS sequence"/>
</dbReference>
<gene>
    <name evidence="8" type="ORF">CCMP2556_LOCUS53048</name>
</gene>
<feature type="domain" description="Prolyl 4-hydroxylase alpha subunit" evidence="7">
    <location>
        <begin position="345"/>
        <end position="524"/>
    </location>
</feature>
<dbReference type="PANTHER" id="PTHR10869:SF246">
    <property type="entry name" value="TRANSMEMBRANE PROLYL 4-HYDROXYLASE"/>
    <property type="match status" value="1"/>
</dbReference>
<dbReference type="InterPro" id="IPR006620">
    <property type="entry name" value="Pro_4_hyd_alph"/>
</dbReference>
<comment type="cofactor">
    <cofactor evidence="1">
        <name>L-ascorbate</name>
        <dbReference type="ChEBI" id="CHEBI:38290"/>
    </cofactor>
</comment>
<name>A0ABP0SR34_9DINO</name>
<comment type="caution">
    <text evidence="8">The sequence shown here is derived from an EMBL/GenBank/DDBJ whole genome shotgun (WGS) entry which is preliminary data.</text>
</comment>
<dbReference type="PANTHER" id="PTHR10869">
    <property type="entry name" value="PROLYL 4-HYDROXYLASE ALPHA SUBUNIT"/>
    <property type="match status" value="1"/>
</dbReference>
<sequence length="527" mass="57739">MDFLRHKRGGGGHDDLSKCKQIAEAVRGRPTETQVLDVGAGTAPCKPFIRSLGYTYTAQDAMEYAGAEGMAGSVFLHGYADIDVVSDITAMPLPNNSFDVIICTDVLEHVLFPREAVHEIGRLLKRLEEWPFFQVPFGGALHNLPHHYYAGFTHLWFENISAEIGLDPAWGYHFETLGKRIQRSLQSEECLTGIFGGSSAAAWRHHVVSDLPAILEHLRACQSSPEGAVDQAFPSGIRAVLVKSGARSGARTMAPRSRLGALAVLVALALAPCFIANGSGGKGPRAMERGKMPSLRALRLDMPVQEMIEPVTDFAGNGTAFVLNSKLLSNSDPAETQRFDIPGFSPGFVVDGVISTEDCQKVIHISEEIGFRTRWSQVGAVTLFMPEDFSNRIFERLKPFLPKHFGGRPIGIHRRWAVLKYEKGQYLNPHIDGHTPGTVHIPGTGLQKDTGTRSYMTCLFWLSDEVEGGETVFTYPQGGIWVAIPPKTGAALLFFHGQNAVNNPMHYGGDVKSGVKYLVRSDIIYKP</sequence>
<reference evidence="8 9" key="1">
    <citation type="submission" date="2024-02" db="EMBL/GenBank/DDBJ databases">
        <authorList>
            <person name="Chen Y."/>
            <person name="Shah S."/>
            <person name="Dougan E. K."/>
            <person name="Thang M."/>
            <person name="Chan C."/>
        </authorList>
    </citation>
    <scope>NUCLEOTIDE SEQUENCE [LARGE SCALE GENOMIC DNA]</scope>
</reference>
<evidence type="ECO:0000256" key="3">
    <source>
        <dbReference type="ARBA" id="ARBA00022964"/>
    </source>
</evidence>